<dbReference type="InterPro" id="IPR025403">
    <property type="entry name" value="TgpA-like_C"/>
</dbReference>
<evidence type="ECO:0000256" key="1">
    <source>
        <dbReference type="SAM" id="Phobius"/>
    </source>
</evidence>
<evidence type="ECO:0000259" key="3">
    <source>
        <dbReference type="Pfam" id="PF13559"/>
    </source>
</evidence>
<keyword evidence="1" id="KW-0472">Membrane</keyword>
<name>A0ABY4I898_CHIFI</name>
<evidence type="ECO:0000256" key="2">
    <source>
        <dbReference type="SAM" id="SignalP"/>
    </source>
</evidence>
<gene>
    <name evidence="4" type="ORF">MYF79_08485</name>
</gene>
<protein>
    <submittedName>
        <fullName evidence="4">DUF4129 domain-containing protein</fullName>
    </submittedName>
</protein>
<dbReference type="EMBL" id="CP095855">
    <property type="protein sequence ID" value="UPK71318.1"/>
    <property type="molecule type" value="Genomic_DNA"/>
</dbReference>
<feature type="signal peptide" evidence="2">
    <location>
        <begin position="1"/>
        <end position="21"/>
    </location>
</feature>
<proteinExistence type="predicted"/>
<keyword evidence="2" id="KW-0732">Signal</keyword>
<feature type="transmembrane region" description="Helical" evidence="1">
    <location>
        <begin position="137"/>
        <end position="158"/>
    </location>
</feature>
<keyword evidence="5" id="KW-1185">Reference proteome</keyword>
<dbReference type="RefSeq" id="WP_247813408.1">
    <property type="nucleotide sequence ID" value="NZ_CP095855.1"/>
</dbReference>
<organism evidence="4 5">
    <name type="scientific">Chitinophaga filiformis</name>
    <name type="common">Myxococcus filiformis</name>
    <name type="synonym">Flexibacter filiformis</name>
    <dbReference type="NCBI Taxonomy" id="104663"/>
    <lineage>
        <taxon>Bacteria</taxon>
        <taxon>Pseudomonadati</taxon>
        <taxon>Bacteroidota</taxon>
        <taxon>Chitinophagia</taxon>
        <taxon>Chitinophagales</taxon>
        <taxon>Chitinophagaceae</taxon>
        <taxon>Chitinophaga</taxon>
    </lineage>
</organism>
<keyword evidence="1" id="KW-0812">Transmembrane</keyword>
<keyword evidence="1" id="KW-1133">Transmembrane helix</keyword>
<dbReference type="Pfam" id="PF13559">
    <property type="entry name" value="DUF4129"/>
    <property type="match status" value="1"/>
</dbReference>
<sequence>MKKTRVHYILLLLCLPLLVSAQQSVPTEQWDSMVAEDMINTATKREAAEEAADTSTREDIIRHEEEHHLWDQAAPAMADTMSSYADYPLVLRAVPDSVMKVLQADRELQYRKKKPEQRKNIPWLNNLFAGILKLVGLFKFVIVGIILSCVGFLLYLYLKQNGYLFKKTKPDADKTVRLTEEELDTETYHQQIEQAIASGKLRVAVRLLYLQTLRVLVDKGILTYSREKTNAAYLRSLVSTPWYKTFATLTLDYEYIWYGEMPVNNEQFNVIHKQFRQFMNELGYTR</sequence>
<feature type="chain" id="PRO_5045621697" evidence="2">
    <location>
        <begin position="22"/>
        <end position="286"/>
    </location>
</feature>
<dbReference type="Proteomes" id="UP000830198">
    <property type="component" value="Chromosome"/>
</dbReference>
<evidence type="ECO:0000313" key="5">
    <source>
        <dbReference type="Proteomes" id="UP000830198"/>
    </source>
</evidence>
<feature type="domain" description="Protein-glutamine gamma-glutamyltransferase-like C-terminal" evidence="3">
    <location>
        <begin position="208"/>
        <end position="269"/>
    </location>
</feature>
<accession>A0ABY4I898</accession>
<reference evidence="4 5" key="1">
    <citation type="submission" date="2022-04" db="EMBL/GenBank/DDBJ databases">
        <title>The arsenic-methylating capacity of Chitinophaga filiformis YT5 during chitin decomposition.</title>
        <authorList>
            <person name="Chen G."/>
            <person name="Liang Y."/>
        </authorList>
    </citation>
    <scope>NUCLEOTIDE SEQUENCE [LARGE SCALE GENOMIC DNA]</scope>
    <source>
        <strain evidence="4 5">YT5</strain>
    </source>
</reference>
<evidence type="ECO:0000313" key="4">
    <source>
        <dbReference type="EMBL" id="UPK71318.1"/>
    </source>
</evidence>